<organism evidence="2 3">
    <name type="scientific">Deinococcus xinjiangensis</name>
    <dbReference type="NCBI Taxonomy" id="457454"/>
    <lineage>
        <taxon>Bacteria</taxon>
        <taxon>Thermotogati</taxon>
        <taxon>Deinococcota</taxon>
        <taxon>Deinococci</taxon>
        <taxon>Deinococcales</taxon>
        <taxon>Deinococcaceae</taxon>
        <taxon>Deinococcus</taxon>
    </lineage>
</organism>
<feature type="transmembrane region" description="Helical" evidence="1">
    <location>
        <begin position="6"/>
        <end position="27"/>
    </location>
</feature>
<proteinExistence type="predicted"/>
<keyword evidence="3" id="KW-1185">Reference proteome</keyword>
<dbReference type="RefSeq" id="WP_353540536.1">
    <property type="nucleotide sequence ID" value="NZ_BAABRN010000002.1"/>
</dbReference>
<gene>
    <name evidence="2" type="ORF">Dxin01_00274</name>
</gene>
<keyword evidence="1" id="KW-1133">Transmembrane helix</keyword>
<protein>
    <submittedName>
        <fullName evidence="2">Uncharacterized protein</fullName>
    </submittedName>
</protein>
<evidence type="ECO:0000313" key="2">
    <source>
        <dbReference type="EMBL" id="GAA5500553.1"/>
    </source>
</evidence>
<keyword evidence="1" id="KW-0812">Transmembrane</keyword>
<comment type="caution">
    <text evidence="2">The sequence shown here is derived from an EMBL/GenBank/DDBJ whole genome shotgun (WGS) entry which is preliminary data.</text>
</comment>
<reference evidence="2 3" key="1">
    <citation type="submission" date="2024-02" db="EMBL/GenBank/DDBJ databases">
        <title>Deinococcus xinjiangensis NBRC 107630.</title>
        <authorList>
            <person name="Ichikawa N."/>
            <person name="Katano-Makiyama Y."/>
            <person name="Hidaka K."/>
        </authorList>
    </citation>
    <scope>NUCLEOTIDE SEQUENCE [LARGE SCALE GENOMIC DNA]</scope>
    <source>
        <strain evidence="2 3">NBRC 107630</strain>
    </source>
</reference>
<evidence type="ECO:0000256" key="1">
    <source>
        <dbReference type="SAM" id="Phobius"/>
    </source>
</evidence>
<dbReference type="EMBL" id="BAABRN010000002">
    <property type="protein sequence ID" value="GAA5500553.1"/>
    <property type="molecule type" value="Genomic_DNA"/>
</dbReference>
<sequence>MWDETLGAAAILLAIFSGVWGIIFISGRNKIAILREKRLLAEAQALAAQPAPAALPVPADPNAAPVLALKLPEPQRSEVMALLCQLQDVPDTLDGRSRYLLQQAQAEYLPETLRAYLALSEGAKKQLHAQGMNAETLLSEQLNLIQEGVQDALRHDHAAADRVLTQGRFLRERFQVKSTELLVKEK</sequence>
<dbReference type="Proteomes" id="UP001458946">
    <property type="component" value="Unassembled WGS sequence"/>
</dbReference>
<accession>A0ABP9V974</accession>
<name>A0ABP9V974_9DEIO</name>
<evidence type="ECO:0000313" key="3">
    <source>
        <dbReference type="Proteomes" id="UP001458946"/>
    </source>
</evidence>
<keyword evidence="1" id="KW-0472">Membrane</keyword>